<evidence type="ECO:0000313" key="6">
    <source>
        <dbReference type="Proteomes" id="UP000295658"/>
    </source>
</evidence>
<dbReference type="SMART" id="SM00421">
    <property type="entry name" value="HTH_LUXR"/>
    <property type="match status" value="1"/>
</dbReference>
<evidence type="ECO:0000256" key="2">
    <source>
        <dbReference type="ARBA" id="ARBA00023125"/>
    </source>
</evidence>
<dbReference type="SUPFAM" id="SSF55781">
    <property type="entry name" value="GAF domain-like"/>
    <property type="match status" value="1"/>
</dbReference>
<dbReference type="PROSITE" id="PS50043">
    <property type="entry name" value="HTH_LUXR_2"/>
    <property type="match status" value="1"/>
</dbReference>
<dbReference type="CDD" id="cd06170">
    <property type="entry name" value="LuxR_C_like"/>
    <property type="match status" value="1"/>
</dbReference>
<reference evidence="5 6" key="1">
    <citation type="submission" date="2019-03" db="EMBL/GenBank/DDBJ databases">
        <title>Genomic Encyclopedia of Type Strains, Phase IV (KMG-IV): sequencing the most valuable type-strain genomes for metagenomic binning, comparative biology and taxonomic classification.</title>
        <authorList>
            <person name="Goeker M."/>
        </authorList>
    </citation>
    <scope>NUCLEOTIDE SEQUENCE [LARGE SCALE GENOMIC DNA]</scope>
    <source>
        <strain evidence="5 6">DSM 24979</strain>
    </source>
</reference>
<dbReference type="InterPro" id="IPR000792">
    <property type="entry name" value="Tscrpt_reg_LuxR_C"/>
</dbReference>
<dbReference type="InterPro" id="IPR016032">
    <property type="entry name" value="Sig_transdc_resp-reg_C-effctor"/>
</dbReference>
<dbReference type="GO" id="GO:0045892">
    <property type="term" value="P:negative regulation of DNA-templated transcription"/>
    <property type="evidence" value="ECO:0007669"/>
    <property type="project" value="UniProtKB-ARBA"/>
</dbReference>
<keyword evidence="1" id="KW-0805">Transcription regulation</keyword>
<evidence type="ECO:0000256" key="3">
    <source>
        <dbReference type="ARBA" id="ARBA00023163"/>
    </source>
</evidence>
<protein>
    <submittedName>
        <fullName evidence="5">Regulatory LuxR family protein</fullName>
    </submittedName>
</protein>
<evidence type="ECO:0000256" key="1">
    <source>
        <dbReference type="ARBA" id="ARBA00023015"/>
    </source>
</evidence>
<accession>A0A4R1QB69</accession>
<dbReference type="PANTHER" id="PTHR44688">
    <property type="entry name" value="DNA-BINDING TRANSCRIPTIONAL ACTIVATOR DEVR_DOSR"/>
    <property type="match status" value="1"/>
</dbReference>
<dbReference type="RefSeq" id="WP_279388152.1">
    <property type="nucleotide sequence ID" value="NZ_SLUL01000014.1"/>
</dbReference>
<dbReference type="Gene3D" id="3.30.450.40">
    <property type="match status" value="1"/>
</dbReference>
<name>A0A4R1QB69_9BACL</name>
<sequence length="544" mass="63173">MELKKLLQSVQEAYASLLNATVVILDQSFTPVTRVSRMNDLTESILSTFRFSKNFGRLRRAMWVDTDVIGVKSLITPVIVQDEATLFIWAGVFIEEGTKSWIEFFRKEQQHSYPLHLAKVVSLEQMQEKIECIEKMAKICTQLVQSQREKQEYHHRIQLLNSMIQSFSKKKLGVENHLRLFQKIDPSIEFVAYAERISPDKFLMKHAIGEEVKPLRQLLLYSDDPIVKFLSENKQPLVIENAESHLFVSSIFKQKSKPSFFLAYPLIIDDELVGILFGGSFRAKRFTTFQAEKTVQMIASVMTIHLQYEKTLALLDRHLMRLSNLNDMSKVINMANDVDELLHMIGDLAQYLVSSKLVTIVIGNRHHYIKNHLISQEQLDEYINHLEKRCLEGKQSSFLKLNKTPFGFMIEAFFLLSEEINGALAVHVEKEEDLKEAEVYITTLLNFSQERLRKLVEGDHKELVLSYEKEPKELLECLTKREKEVLKQLIQGRSNREIADHLFISVHTVKNHISNIFHKLGVTDRSQLIAMVYKLNYENSRNKD</sequence>
<evidence type="ECO:0000313" key="5">
    <source>
        <dbReference type="EMBL" id="TCL46781.1"/>
    </source>
</evidence>
<dbReference type="GO" id="GO:0003677">
    <property type="term" value="F:DNA binding"/>
    <property type="evidence" value="ECO:0007669"/>
    <property type="project" value="UniProtKB-KW"/>
</dbReference>
<dbReference type="Proteomes" id="UP000295658">
    <property type="component" value="Unassembled WGS sequence"/>
</dbReference>
<dbReference type="PANTHER" id="PTHR44688:SF16">
    <property type="entry name" value="DNA-BINDING TRANSCRIPTIONAL ACTIVATOR DEVR_DOSR"/>
    <property type="match status" value="1"/>
</dbReference>
<dbReference type="Pfam" id="PF00196">
    <property type="entry name" value="GerE"/>
    <property type="match status" value="1"/>
</dbReference>
<dbReference type="PROSITE" id="PS00622">
    <property type="entry name" value="HTH_LUXR_1"/>
    <property type="match status" value="1"/>
</dbReference>
<dbReference type="EMBL" id="SLUL01000014">
    <property type="protein sequence ID" value="TCL46781.1"/>
    <property type="molecule type" value="Genomic_DNA"/>
</dbReference>
<dbReference type="Gene3D" id="1.10.10.10">
    <property type="entry name" value="Winged helix-like DNA-binding domain superfamily/Winged helix DNA-binding domain"/>
    <property type="match status" value="1"/>
</dbReference>
<proteinExistence type="predicted"/>
<dbReference type="AlphaFoldDB" id="A0A4R1QB69"/>
<dbReference type="InterPro" id="IPR029016">
    <property type="entry name" value="GAF-like_dom_sf"/>
</dbReference>
<keyword evidence="2" id="KW-0238">DNA-binding</keyword>
<organism evidence="5 6">
    <name type="scientific">Thermolongibacillus altinsuensis</name>
    <dbReference type="NCBI Taxonomy" id="575256"/>
    <lineage>
        <taxon>Bacteria</taxon>
        <taxon>Bacillati</taxon>
        <taxon>Bacillota</taxon>
        <taxon>Bacilli</taxon>
        <taxon>Bacillales</taxon>
        <taxon>Anoxybacillaceae</taxon>
        <taxon>Thermolongibacillus</taxon>
    </lineage>
</organism>
<dbReference type="InterPro" id="IPR036388">
    <property type="entry name" value="WH-like_DNA-bd_sf"/>
</dbReference>
<keyword evidence="3" id="KW-0804">Transcription</keyword>
<keyword evidence="6" id="KW-1185">Reference proteome</keyword>
<comment type="caution">
    <text evidence="5">The sequence shown here is derived from an EMBL/GenBank/DDBJ whole genome shotgun (WGS) entry which is preliminary data.</text>
</comment>
<gene>
    <name evidence="5" type="ORF">EDD69_11439</name>
</gene>
<evidence type="ECO:0000259" key="4">
    <source>
        <dbReference type="PROSITE" id="PS50043"/>
    </source>
</evidence>
<dbReference type="PRINTS" id="PR00038">
    <property type="entry name" value="HTHLUXR"/>
</dbReference>
<feature type="domain" description="HTH luxR-type" evidence="4">
    <location>
        <begin position="471"/>
        <end position="536"/>
    </location>
</feature>
<dbReference type="SUPFAM" id="SSF46894">
    <property type="entry name" value="C-terminal effector domain of the bipartite response regulators"/>
    <property type="match status" value="1"/>
</dbReference>